<keyword evidence="2" id="KW-0963">Cytoplasm</keyword>
<dbReference type="GeneID" id="94835942"/>
<dbReference type="GO" id="GO:0005737">
    <property type="term" value="C:cytoplasm"/>
    <property type="evidence" value="ECO:0007669"/>
    <property type="project" value="UniProtKB-SubCell"/>
</dbReference>
<dbReference type="InterPro" id="IPR026151">
    <property type="entry name" value="Maspardin"/>
</dbReference>
<evidence type="ECO:0000256" key="1">
    <source>
        <dbReference type="ARBA" id="ARBA00004496"/>
    </source>
</evidence>
<reference evidence="3" key="1">
    <citation type="submission" date="2016-10" db="EMBL/GenBank/DDBJ databases">
        <authorList>
            <person name="Benchimol M."/>
            <person name="Almeida L.G."/>
            <person name="Vasconcelos A.T."/>
            <person name="Perreira-Neves A."/>
            <person name="Rosa I.A."/>
            <person name="Tasca T."/>
            <person name="Bogo M.R."/>
            <person name="de Souza W."/>
        </authorList>
    </citation>
    <scope>NUCLEOTIDE SEQUENCE [LARGE SCALE GENOMIC DNA]</scope>
    <source>
        <strain evidence="3">K</strain>
    </source>
</reference>
<protein>
    <recommendedName>
        <fullName evidence="5">Maspardin</fullName>
    </recommendedName>
</protein>
<gene>
    <name evidence="3" type="ORF">TRFO_20158</name>
</gene>
<dbReference type="InterPro" id="IPR029058">
    <property type="entry name" value="AB_hydrolase_fold"/>
</dbReference>
<accession>A0A1J4KGG7</accession>
<evidence type="ECO:0000256" key="2">
    <source>
        <dbReference type="ARBA" id="ARBA00022490"/>
    </source>
</evidence>
<dbReference type="VEuPathDB" id="TrichDB:TRFO_20158"/>
<evidence type="ECO:0008006" key="5">
    <source>
        <dbReference type="Google" id="ProtNLM"/>
    </source>
</evidence>
<comment type="subcellular location">
    <subcellularLocation>
        <location evidence="1">Cytoplasm</location>
    </subcellularLocation>
</comment>
<comment type="caution">
    <text evidence="3">The sequence shown here is derived from an EMBL/GenBank/DDBJ whole genome shotgun (WGS) entry which is preliminary data.</text>
</comment>
<dbReference type="SUPFAM" id="SSF53474">
    <property type="entry name" value="alpha/beta-Hydrolases"/>
    <property type="match status" value="1"/>
</dbReference>
<dbReference type="AlphaFoldDB" id="A0A1J4KGG7"/>
<sequence>MSQESSFFRTAVLFDELDIRLIVLNIGNHTTFPLLIDTMNLFLKHLHIKKVHFIGINFGGFVALQIQNSRNILFDIESMILINAFTTNTYYLHPESTAAKLFTAIATRTKLEKELEADGLFTEPVTESLKFIRKDINSLDRREAKCRVTLRQSLTSRIVLHVPDEAVMSIETMDRKIVLPDIVSETFPDVKLAMMKNGGDFPHLEAPDDLYPYLLCHIRQHWKSFQIGQDD</sequence>
<dbReference type="Gene3D" id="3.40.50.1820">
    <property type="entry name" value="alpha/beta hydrolase"/>
    <property type="match status" value="1"/>
</dbReference>
<name>A0A1J4KGG7_9EUKA</name>
<keyword evidence="4" id="KW-1185">Reference proteome</keyword>
<dbReference type="Proteomes" id="UP000179807">
    <property type="component" value="Unassembled WGS sequence"/>
</dbReference>
<evidence type="ECO:0000313" key="3">
    <source>
        <dbReference type="EMBL" id="OHT10495.1"/>
    </source>
</evidence>
<organism evidence="3 4">
    <name type="scientific">Tritrichomonas foetus</name>
    <dbReference type="NCBI Taxonomy" id="1144522"/>
    <lineage>
        <taxon>Eukaryota</taxon>
        <taxon>Metamonada</taxon>
        <taxon>Parabasalia</taxon>
        <taxon>Tritrichomonadida</taxon>
        <taxon>Tritrichomonadidae</taxon>
        <taxon>Tritrichomonas</taxon>
    </lineage>
</organism>
<dbReference type="PANTHER" id="PTHR15913:SF0">
    <property type="entry name" value="MASPARDIN"/>
    <property type="match status" value="1"/>
</dbReference>
<dbReference type="RefSeq" id="XP_068363631.1">
    <property type="nucleotide sequence ID" value="XM_068501238.1"/>
</dbReference>
<dbReference type="PANTHER" id="PTHR15913">
    <property type="entry name" value="ACID CLUSTER PROTEIN 33"/>
    <property type="match status" value="1"/>
</dbReference>
<dbReference type="EMBL" id="MLAK01000609">
    <property type="protein sequence ID" value="OHT10495.1"/>
    <property type="molecule type" value="Genomic_DNA"/>
</dbReference>
<dbReference type="OrthoDB" id="10264550at2759"/>
<evidence type="ECO:0000313" key="4">
    <source>
        <dbReference type="Proteomes" id="UP000179807"/>
    </source>
</evidence>
<proteinExistence type="predicted"/>